<dbReference type="CDD" id="cd12797">
    <property type="entry name" value="M23_peptidase"/>
    <property type="match status" value="1"/>
</dbReference>
<organism evidence="3 4">
    <name type="scientific">Pseudodesulfovibrio hydrargyri</name>
    <dbReference type="NCBI Taxonomy" id="2125990"/>
    <lineage>
        <taxon>Bacteria</taxon>
        <taxon>Pseudomonadati</taxon>
        <taxon>Thermodesulfobacteriota</taxon>
        <taxon>Desulfovibrionia</taxon>
        <taxon>Desulfovibrionales</taxon>
        <taxon>Desulfovibrionaceae</taxon>
    </lineage>
</organism>
<dbReference type="GO" id="GO:0004222">
    <property type="term" value="F:metalloendopeptidase activity"/>
    <property type="evidence" value="ECO:0007669"/>
    <property type="project" value="TreeGrafter"/>
</dbReference>
<evidence type="ECO:0000259" key="2">
    <source>
        <dbReference type="Pfam" id="PF01551"/>
    </source>
</evidence>
<evidence type="ECO:0000313" key="4">
    <source>
        <dbReference type="Proteomes" id="UP000181901"/>
    </source>
</evidence>
<dbReference type="RefSeq" id="WP_242652992.1">
    <property type="nucleotide sequence ID" value="NZ_LKAQ01000004.1"/>
</dbReference>
<dbReference type="EMBL" id="LKAQ01000004">
    <property type="protein sequence ID" value="OIQ50746.1"/>
    <property type="molecule type" value="Genomic_DNA"/>
</dbReference>
<evidence type="ECO:0000313" key="3">
    <source>
        <dbReference type="EMBL" id="OIQ50746.1"/>
    </source>
</evidence>
<feature type="signal peptide" evidence="1">
    <location>
        <begin position="1"/>
        <end position="22"/>
    </location>
</feature>
<dbReference type="AlphaFoldDB" id="A0A1J5MXQ8"/>
<dbReference type="Pfam" id="PF01551">
    <property type="entry name" value="Peptidase_M23"/>
    <property type="match status" value="1"/>
</dbReference>
<dbReference type="Gene3D" id="2.70.70.10">
    <property type="entry name" value="Glucose Permease (Domain IIA)"/>
    <property type="match status" value="1"/>
</dbReference>
<feature type="chain" id="PRO_5009635426" evidence="1">
    <location>
        <begin position="23"/>
        <end position="349"/>
    </location>
</feature>
<protein>
    <submittedName>
        <fullName evidence="3">Murein DD-endopeptidase MepM</fullName>
        <ecNumber evidence="3">3.4.24.-</ecNumber>
    </submittedName>
</protein>
<dbReference type="PANTHER" id="PTHR21666">
    <property type="entry name" value="PEPTIDASE-RELATED"/>
    <property type="match status" value="1"/>
</dbReference>
<reference evidence="3 4" key="1">
    <citation type="submission" date="2015-09" db="EMBL/GenBank/DDBJ databases">
        <title>Genome of Desulfovibrio dechloracetivorans BerOc1, a mercury methylating strain isolated from highly hydrocarbons and metals contaminated coastal sediments.</title>
        <authorList>
            <person name="Goni Urriza M."/>
            <person name="Gassie C."/>
            <person name="Bouchez O."/>
            <person name="Klopp C."/>
            <person name="Ranchou-Peyruse A."/>
            <person name="Remy G."/>
        </authorList>
    </citation>
    <scope>NUCLEOTIDE SEQUENCE [LARGE SCALE GENOMIC DNA]</scope>
    <source>
        <strain evidence="3 4">BerOc1</strain>
    </source>
</reference>
<accession>A0A1J5MXQ8</accession>
<proteinExistence type="predicted"/>
<keyword evidence="1" id="KW-0732">Signal</keyword>
<keyword evidence="4" id="KW-1185">Reference proteome</keyword>
<keyword evidence="3" id="KW-0378">Hydrolase</keyword>
<gene>
    <name evidence="3" type="primary">mepM_2</name>
    <name evidence="3" type="ORF">BerOc1_02688</name>
</gene>
<dbReference type="InterPro" id="IPR011055">
    <property type="entry name" value="Dup_hybrid_motif"/>
</dbReference>
<sequence>MQRFFLLAILTALLGFPLNALAQDQTPVQDQAPVQDQVETQEQAPAFGLQEGDSPALVTKDEAPAAAEAEPAPVQSAPALVLAAPSKAGVGKPFLVRLTSDLPLESVSVHWQGREVVPSISVWNNRHVALAMLGTDVLTERPGKEELVVIASVDGKESSLRRTVRITPEDYPKQELTLPEKMVTPPKGVYARIEAEGKQTTEAKNTVSAMRLWRLPLERPVQGKVLSVYGAQRILNGKPKNPHRGLDFRSPMGNPIKCVADGRVILVGDHYYAGNSVYVDHGNGVVSMYFHMSEPTVKEGDEIKRGQTVGLTGMSGRATGPHLHFSLSVLGDLVDPAPLFSTTADNMLQ</sequence>
<feature type="domain" description="M23ase beta-sheet core" evidence="2">
    <location>
        <begin position="242"/>
        <end position="336"/>
    </location>
</feature>
<dbReference type="InterPro" id="IPR016047">
    <property type="entry name" value="M23ase_b-sheet_dom"/>
</dbReference>
<comment type="caution">
    <text evidence="3">The sequence shown here is derived from an EMBL/GenBank/DDBJ whole genome shotgun (WGS) entry which is preliminary data.</text>
</comment>
<dbReference type="Proteomes" id="UP000181901">
    <property type="component" value="Unassembled WGS sequence"/>
</dbReference>
<dbReference type="EC" id="3.4.24.-" evidence="3"/>
<evidence type="ECO:0000256" key="1">
    <source>
        <dbReference type="SAM" id="SignalP"/>
    </source>
</evidence>
<dbReference type="SUPFAM" id="SSF51261">
    <property type="entry name" value="Duplicated hybrid motif"/>
    <property type="match status" value="1"/>
</dbReference>
<dbReference type="PANTHER" id="PTHR21666:SF285">
    <property type="entry name" value="M23 FAMILY METALLOPEPTIDASE"/>
    <property type="match status" value="1"/>
</dbReference>
<name>A0A1J5MXQ8_9BACT</name>
<dbReference type="InterPro" id="IPR050570">
    <property type="entry name" value="Cell_wall_metabolism_enzyme"/>
</dbReference>